<dbReference type="AlphaFoldDB" id="A0AAP0RB89"/>
<dbReference type="PROSITE" id="PS50088">
    <property type="entry name" value="ANK_REPEAT"/>
    <property type="match status" value="1"/>
</dbReference>
<reference evidence="4 5" key="1">
    <citation type="journal article" date="2024" name="Plant J.">
        <title>Genome sequences and population genomics reveal climatic adaptation and genomic divergence between two closely related sweetgum species.</title>
        <authorList>
            <person name="Xu W.Q."/>
            <person name="Ren C.Q."/>
            <person name="Zhang X.Y."/>
            <person name="Comes H.P."/>
            <person name="Liu X.H."/>
            <person name="Li Y.G."/>
            <person name="Kettle C.J."/>
            <person name="Jalonen R."/>
            <person name="Gaisberger H."/>
            <person name="Ma Y.Z."/>
            <person name="Qiu Y.X."/>
        </authorList>
    </citation>
    <scope>NUCLEOTIDE SEQUENCE [LARGE SCALE GENOMIC DNA]</scope>
    <source>
        <strain evidence="4">Hangzhou</strain>
    </source>
</reference>
<dbReference type="Pfam" id="PF00023">
    <property type="entry name" value="Ank"/>
    <property type="match status" value="1"/>
</dbReference>
<sequence>MARYNRIGGRDRDELALPSQKLMEAALSGDIECVTQCLMSGSGSVDVNYIGTVSLRVKCVETVQREEEADEAEFEYREFVTDVTPLFAAAHSGHVEIARKLLSAGADVNQELFRGFATTAAAREGHCVILDMLLKAGASQSACEDALLEACLCGQHKAAELLICSEMTGPDVTQHALVSASCRGFIDVVNALIKNGVDINCMDRVLLRSVKPALHANVDCTPLVAAIVSRSLRDVLK</sequence>
<comment type="caution">
    <text evidence="4">The sequence shown here is derived from an EMBL/GenBank/DDBJ whole genome shotgun (WGS) entry which is preliminary data.</text>
</comment>
<keyword evidence="2 3" id="KW-0040">ANK repeat</keyword>
<evidence type="ECO:0000256" key="1">
    <source>
        <dbReference type="ARBA" id="ARBA00022737"/>
    </source>
</evidence>
<evidence type="ECO:0000313" key="5">
    <source>
        <dbReference type="Proteomes" id="UP001415857"/>
    </source>
</evidence>
<evidence type="ECO:0000256" key="2">
    <source>
        <dbReference type="ARBA" id="ARBA00023043"/>
    </source>
</evidence>
<keyword evidence="1" id="KW-0677">Repeat</keyword>
<evidence type="ECO:0000256" key="3">
    <source>
        <dbReference type="PROSITE-ProRule" id="PRU00023"/>
    </source>
</evidence>
<gene>
    <name evidence="4" type="ORF">L1049_021687</name>
</gene>
<keyword evidence="5" id="KW-1185">Reference proteome</keyword>
<protein>
    <recommendedName>
        <fullName evidence="6">Ankyrin repeat protein</fullName>
    </recommendedName>
</protein>
<evidence type="ECO:0008006" key="6">
    <source>
        <dbReference type="Google" id="ProtNLM"/>
    </source>
</evidence>
<dbReference type="PANTHER" id="PTHR24123">
    <property type="entry name" value="ANKYRIN REPEAT-CONTAINING"/>
    <property type="match status" value="1"/>
</dbReference>
<dbReference type="SUPFAM" id="SSF48403">
    <property type="entry name" value="Ankyrin repeat"/>
    <property type="match status" value="1"/>
</dbReference>
<dbReference type="PANTHER" id="PTHR24123:SF33">
    <property type="entry name" value="PROTEIN HOS4"/>
    <property type="match status" value="1"/>
</dbReference>
<feature type="repeat" description="ANK" evidence="3">
    <location>
        <begin position="81"/>
        <end position="109"/>
    </location>
</feature>
<dbReference type="InterPro" id="IPR002110">
    <property type="entry name" value="Ankyrin_rpt"/>
</dbReference>
<proteinExistence type="predicted"/>
<dbReference type="Proteomes" id="UP001415857">
    <property type="component" value="Unassembled WGS sequence"/>
</dbReference>
<name>A0AAP0RB89_LIQFO</name>
<dbReference type="InterPro" id="IPR036770">
    <property type="entry name" value="Ankyrin_rpt-contain_sf"/>
</dbReference>
<dbReference type="PROSITE" id="PS50297">
    <property type="entry name" value="ANK_REP_REGION"/>
    <property type="match status" value="1"/>
</dbReference>
<evidence type="ECO:0000313" key="4">
    <source>
        <dbReference type="EMBL" id="KAK9274440.1"/>
    </source>
</evidence>
<organism evidence="4 5">
    <name type="scientific">Liquidambar formosana</name>
    <name type="common">Formosan gum</name>
    <dbReference type="NCBI Taxonomy" id="63359"/>
    <lineage>
        <taxon>Eukaryota</taxon>
        <taxon>Viridiplantae</taxon>
        <taxon>Streptophyta</taxon>
        <taxon>Embryophyta</taxon>
        <taxon>Tracheophyta</taxon>
        <taxon>Spermatophyta</taxon>
        <taxon>Magnoliopsida</taxon>
        <taxon>eudicotyledons</taxon>
        <taxon>Gunneridae</taxon>
        <taxon>Pentapetalae</taxon>
        <taxon>Saxifragales</taxon>
        <taxon>Altingiaceae</taxon>
        <taxon>Liquidambar</taxon>
    </lineage>
</organism>
<dbReference type="EMBL" id="JBBPBK010000011">
    <property type="protein sequence ID" value="KAK9274440.1"/>
    <property type="molecule type" value="Genomic_DNA"/>
</dbReference>
<dbReference type="Pfam" id="PF12796">
    <property type="entry name" value="Ank_2"/>
    <property type="match status" value="1"/>
</dbReference>
<dbReference type="InterPro" id="IPR051165">
    <property type="entry name" value="Multifunctional_ANK_Repeat"/>
</dbReference>
<dbReference type="SMART" id="SM00248">
    <property type="entry name" value="ANK"/>
    <property type="match status" value="2"/>
</dbReference>
<accession>A0AAP0RB89</accession>
<dbReference type="Gene3D" id="1.25.40.20">
    <property type="entry name" value="Ankyrin repeat-containing domain"/>
    <property type="match status" value="2"/>
</dbReference>